<keyword evidence="3" id="KW-1185">Reference proteome</keyword>
<proteinExistence type="predicted"/>
<organism evidence="2 3">
    <name type="scientific">Liparis tanakae</name>
    <name type="common">Tanaka's snailfish</name>
    <dbReference type="NCBI Taxonomy" id="230148"/>
    <lineage>
        <taxon>Eukaryota</taxon>
        <taxon>Metazoa</taxon>
        <taxon>Chordata</taxon>
        <taxon>Craniata</taxon>
        <taxon>Vertebrata</taxon>
        <taxon>Euteleostomi</taxon>
        <taxon>Actinopterygii</taxon>
        <taxon>Neopterygii</taxon>
        <taxon>Teleostei</taxon>
        <taxon>Neoteleostei</taxon>
        <taxon>Acanthomorphata</taxon>
        <taxon>Eupercaria</taxon>
        <taxon>Perciformes</taxon>
        <taxon>Cottioidei</taxon>
        <taxon>Cottales</taxon>
        <taxon>Liparidae</taxon>
        <taxon>Liparis</taxon>
    </lineage>
</organism>
<gene>
    <name evidence="2" type="ORF">EYF80_047369</name>
</gene>
<name>A0A4Z2FNX9_9TELE</name>
<sequence>METDLWAQLLAERPPGDRQLPARVYEELSSLSARSSFEKNRKPVPDPHPLDLYESPCQNVTAVENYWESIESWPYLLPLSNGLQPEARASLCPYLHDLQLKASAPAPAATRSRAEDAMCWQWLEYDTCFKLEPTNSKY</sequence>
<feature type="region of interest" description="Disordered" evidence="1">
    <location>
        <begin position="31"/>
        <end position="51"/>
    </location>
</feature>
<protein>
    <submittedName>
        <fullName evidence="2">Uncharacterized protein</fullName>
    </submittedName>
</protein>
<evidence type="ECO:0000313" key="2">
    <source>
        <dbReference type="EMBL" id="TNN42473.1"/>
    </source>
</evidence>
<evidence type="ECO:0000256" key="1">
    <source>
        <dbReference type="SAM" id="MobiDB-lite"/>
    </source>
</evidence>
<feature type="compositionally biased region" description="Basic and acidic residues" evidence="1">
    <location>
        <begin position="36"/>
        <end position="51"/>
    </location>
</feature>
<evidence type="ECO:0000313" key="3">
    <source>
        <dbReference type="Proteomes" id="UP000314294"/>
    </source>
</evidence>
<dbReference type="AlphaFoldDB" id="A0A4Z2FNX9"/>
<comment type="caution">
    <text evidence="2">The sequence shown here is derived from an EMBL/GenBank/DDBJ whole genome shotgun (WGS) entry which is preliminary data.</text>
</comment>
<dbReference type="EMBL" id="SRLO01001034">
    <property type="protein sequence ID" value="TNN42473.1"/>
    <property type="molecule type" value="Genomic_DNA"/>
</dbReference>
<reference evidence="2 3" key="1">
    <citation type="submission" date="2019-03" db="EMBL/GenBank/DDBJ databases">
        <title>First draft genome of Liparis tanakae, snailfish: a comprehensive survey of snailfish specific genes.</title>
        <authorList>
            <person name="Kim W."/>
            <person name="Song I."/>
            <person name="Jeong J.-H."/>
            <person name="Kim D."/>
            <person name="Kim S."/>
            <person name="Ryu S."/>
            <person name="Song J.Y."/>
            <person name="Lee S.K."/>
        </authorList>
    </citation>
    <scope>NUCLEOTIDE SEQUENCE [LARGE SCALE GENOMIC DNA]</scope>
    <source>
        <tissue evidence="2">Muscle</tissue>
    </source>
</reference>
<dbReference type="Proteomes" id="UP000314294">
    <property type="component" value="Unassembled WGS sequence"/>
</dbReference>
<accession>A0A4Z2FNX9</accession>